<keyword evidence="3 5" id="KW-1133">Transmembrane helix</keyword>
<keyword evidence="4 5" id="KW-0472">Membrane</keyword>
<evidence type="ECO:0008006" key="8">
    <source>
        <dbReference type="Google" id="ProtNLM"/>
    </source>
</evidence>
<feature type="transmembrane region" description="Helical" evidence="5">
    <location>
        <begin position="241"/>
        <end position="261"/>
    </location>
</feature>
<evidence type="ECO:0000256" key="5">
    <source>
        <dbReference type="SAM" id="Phobius"/>
    </source>
</evidence>
<reference evidence="6" key="1">
    <citation type="submission" date="2015-03" db="EMBL/GenBank/DDBJ databases">
        <title>Wuchereria bancrofti Genome Sequencing Papua New Guinea Strain.</title>
        <authorList>
            <person name="Small S.T."/>
            <person name="Serre D."/>
            <person name="Zimmerman P.A."/>
        </authorList>
    </citation>
    <scope>NUCLEOTIDE SEQUENCE [LARGE SCALE GENOMIC DNA]</scope>
    <source>
        <strain evidence="6">pt0022</strain>
    </source>
</reference>
<dbReference type="Proteomes" id="UP000093561">
    <property type="component" value="Unassembled WGS sequence"/>
</dbReference>
<evidence type="ECO:0000256" key="1">
    <source>
        <dbReference type="ARBA" id="ARBA00004141"/>
    </source>
</evidence>
<protein>
    <recommendedName>
        <fullName evidence="8">G-protein coupled receptors family 1 profile domain-containing protein</fullName>
    </recommendedName>
</protein>
<dbReference type="WBParaSite" id="mrna-Wban_03024">
    <property type="protein sequence ID" value="mrna-Wban_03024"/>
    <property type="gene ID" value="Wban_03024"/>
</dbReference>
<evidence type="ECO:0000256" key="4">
    <source>
        <dbReference type="ARBA" id="ARBA00023136"/>
    </source>
</evidence>
<keyword evidence="2 5" id="KW-0812">Transmembrane</keyword>
<dbReference type="InterPro" id="IPR019408">
    <property type="entry name" value="7TM_GPCR_serpentine_rcpt_Srab"/>
</dbReference>
<dbReference type="GO" id="GO:0016020">
    <property type="term" value="C:membrane"/>
    <property type="evidence" value="ECO:0007669"/>
    <property type="project" value="UniProtKB-SubCell"/>
</dbReference>
<name>A0AAF5RUB7_WUCBA</name>
<reference evidence="7" key="3">
    <citation type="submission" date="2024-02" db="UniProtKB">
        <authorList>
            <consortium name="WormBaseParasite"/>
        </authorList>
    </citation>
    <scope>IDENTIFICATION</scope>
    <source>
        <strain evidence="7">pt0022</strain>
    </source>
</reference>
<comment type="subcellular location">
    <subcellularLocation>
        <location evidence="1">Membrane</location>
        <topology evidence="1">Multi-pass membrane protein</topology>
    </subcellularLocation>
</comment>
<feature type="transmembrane region" description="Helical" evidence="5">
    <location>
        <begin position="139"/>
        <end position="164"/>
    </location>
</feature>
<feature type="transmembrane region" description="Helical" evidence="5">
    <location>
        <begin position="15"/>
        <end position="39"/>
    </location>
</feature>
<sequence>MESCKQASELANSVVYNAILIVVIIISATAIIVEIWVMLKTTNRILLHQNARILIITHQLCLILHCVASVFANTYVLVTYQKHTDDPCGYVMFPWECLMMRAPLVLTVSLNVGSIPVIVTERAIATFLSSKYENFGKSIAVVLITAQAVIGIGNFSLVSNNFLSFKYEMMVHCARGTNKETTKVAVVFSFYAVTSFISALVLPFLFSINKRLHRNKIHVNLSHRYQIMENINSLQTLSPMVAFHALFLTVHMSALCVYYAFSSTFFKLSLRSAIYLEFFQLNLETSPAYSLEHHSGSYFKFTTILEFRDTKNKMRMRSKLSQNILFTVYSKCI</sequence>
<evidence type="ECO:0000256" key="3">
    <source>
        <dbReference type="ARBA" id="ARBA00022989"/>
    </source>
</evidence>
<dbReference type="PANTHER" id="PTHR46561:SF11">
    <property type="entry name" value="SERPENTINE RECEPTOR CLASS ALPHA_BETA-14"/>
    <property type="match status" value="1"/>
</dbReference>
<evidence type="ECO:0000313" key="7">
    <source>
        <dbReference type="WBParaSite" id="mrna-Wban_03024"/>
    </source>
</evidence>
<accession>A0AAF5RUB7</accession>
<feature type="transmembrane region" description="Helical" evidence="5">
    <location>
        <begin position="98"/>
        <end position="119"/>
    </location>
</feature>
<reference evidence="6" key="2">
    <citation type="journal article" date="2016" name="Mol. Ecol.">
        <title>Population genomics of the filarial nematode parasite Wuchereria bancrofti from mosquitoes.</title>
        <authorList>
            <person name="Small S.T."/>
            <person name="Reimer L.J."/>
            <person name="Tisch D.J."/>
            <person name="King C.L."/>
            <person name="Christensen B.M."/>
            <person name="Siba P.M."/>
            <person name="Kazura J.W."/>
            <person name="Serre D."/>
            <person name="Zimmerman P.A."/>
        </authorList>
    </citation>
    <scope>NUCLEOTIDE SEQUENCE</scope>
    <source>
        <strain evidence="6">pt0022</strain>
    </source>
</reference>
<feature type="transmembrane region" description="Helical" evidence="5">
    <location>
        <begin position="184"/>
        <end position="206"/>
    </location>
</feature>
<feature type="transmembrane region" description="Helical" evidence="5">
    <location>
        <begin position="60"/>
        <end position="78"/>
    </location>
</feature>
<organism evidence="6 7">
    <name type="scientific">Wuchereria bancrofti</name>
    <dbReference type="NCBI Taxonomy" id="6293"/>
    <lineage>
        <taxon>Eukaryota</taxon>
        <taxon>Metazoa</taxon>
        <taxon>Ecdysozoa</taxon>
        <taxon>Nematoda</taxon>
        <taxon>Chromadorea</taxon>
        <taxon>Rhabditida</taxon>
        <taxon>Spirurina</taxon>
        <taxon>Spiruromorpha</taxon>
        <taxon>Filarioidea</taxon>
        <taxon>Onchocercidae</taxon>
        <taxon>Wuchereria</taxon>
    </lineage>
</organism>
<dbReference type="InterPro" id="IPR053286">
    <property type="entry name" value="Nematode_rcpt-like_srab"/>
</dbReference>
<dbReference type="Pfam" id="PF10292">
    <property type="entry name" value="7TM_GPCR_Srab"/>
    <property type="match status" value="1"/>
</dbReference>
<dbReference type="PANTHER" id="PTHR46561">
    <property type="entry name" value="SERPENTINE RECEPTOR, CLASS AB (CLASS A-LIKE)-RELATED"/>
    <property type="match status" value="1"/>
</dbReference>
<evidence type="ECO:0000313" key="6">
    <source>
        <dbReference type="Proteomes" id="UP000093561"/>
    </source>
</evidence>
<evidence type="ECO:0000256" key="2">
    <source>
        <dbReference type="ARBA" id="ARBA00022692"/>
    </source>
</evidence>
<dbReference type="AlphaFoldDB" id="A0AAF5RUB7"/>
<proteinExistence type="predicted"/>